<evidence type="ECO:0000313" key="4">
    <source>
        <dbReference type="Proteomes" id="UP000663865"/>
    </source>
</evidence>
<dbReference type="Pfam" id="PF13676">
    <property type="entry name" value="TIR_2"/>
    <property type="match status" value="1"/>
</dbReference>
<comment type="caution">
    <text evidence="2">The sequence shown here is derived from an EMBL/GenBank/DDBJ whole genome shotgun (WGS) entry which is preliminary data.</text>
</comment>
<evidence type="ECO:0000313" key="3">
    <source>
        <dbReference type="EMBL" id="CAF4630948.1"/>
    </source>
</evidence>
<dbReference type="Gene3D" id="1.10.150.50">
    <property type="entry name" value="Transcription Factor, Ets-1"/>
    <property type="match status" value="1"/>
</dbReference>
<dbReference type="PANTHER" id="PTHR46270:SF2">
    <property type="entry name" value="TIR DOMAIN-CONTAINING PROTEIN"/>
    <property type="match status" value="1"/>
</dbReference>
<dbReference type="EMBL" id="CAJNYV010006111">
    <property type="protein sequence ID" value="CAF3802594.1"/>
    <property type="molecule type" value="Genomic_DNA"/>
</dbReference>
<name>A0A819BJA6_9BILA</name>
<dbReference type="InterPro" id="IPR035897">
    <property type="entry name" value="Toll_tir_struct_dom_sf"/>
</dbReference>
<protein>
    <recommendedName>
        <fullName evidence="1">TIR domain-containing protein</fullName>
    </recommendedName>
</protein>
<gene>
    <name evidence="2" type="ORF">KIK155_LOCUS32524</name>
    <name evidence="3" type="ORF">TOA249_LOCUS12593</name>
</gene>
<dbReference type="PANTHER" id="PTHR46270">
    <property type="entry name" value="ARMADILLO-TYPE FOLD-RELATED"/>
    <property type="match status" value="1"/>
</dbReference>
<dbReference type="InterPro" id="IPR000157">
    <property type="entry name" value="TIR_dom"/>
</dbReference>
<dbReference type="AlphaFoldDB" id="A0A819BJA6"/>
<dbReference type="SUPFAM" id="SSF47769">
    <property type="entry name" value="SAM/Pointed domain"/>
    <property type="match status" value="1"/>
</dbReference>
<dbReference type="Gene3D" id="3.40.50.10140">
    <property type="entry name" value="Toll/interleukin-1 receptor homology (TIR) domain"/>
    <property type="match status" value="1"/>
</dbReference>
<dbReference type="Proteomes" id="UP000663865">
    <property type="component" value="Unassembled WGS sequence"/>
</dbReference>
<dbReference type="InterPro" id="IPR013761">
    <property type="entry name" value="SAM/pointed_sf"/>
</dbReference>
<accession>A0A819BJA6</accession>
<proteinExistence type="predicted"/>
<evidence type="ECO:0000313" key="2">
    <source>
        <dbReference type="EMBL" id="CAF3802594.1"/>
    </source>
</evidence>
<reference evidence="2" key="1">
    <citation type="submission" date="2021-02" db="EMBL/GenBank/DDBJ databases">
        <authorList>
            <person name="Nowell W R."/>
        </authorList>
    </citation>
    <scope>NUCLEOTIDE SEQUENCE</scope>
</reference>
<organism evidence="2 4">
    <name type="scientific">Rotaria socialis</name>
    <dbReference type="NCBI Taxonomy" id="392032"/>
    <lineage>
        <taxon>Eukaryota</taxon>
        <taxon>Metazoa</taxon>
        <taxon>Spiralia</taxon>
        <taxon>Gnathifera</taxon>
        <taxon>Rotifera</taxon>
        <taxon>Eurotatoria</taxon>
        <taxon>Bdelloidea</taxon>
        <taxon>Philodinida</taxon>
        <taxon>Philodinidae</taxon>
        <taxon>Rotaria</taxon>
    </lineage>
</organism>
<dbReference type="Proteomes" id="UP000663838">
    <property type="component" value="Unassembled WGS sequence"/>
</dbReference>
<dbReference type="SUPFAM" id="SSF52200">
    <property type="entry name" value="Toll/Interleukin receptor TIR domain"/>
    <property type="match status" value="1"/>
</dbReference>
<dbReference type="EMBL" id="CAJOBS010000717">
    <property type="protein sequence ID" value="CAF4630948.1"/>
    <property type="molecule type" value="Genomic_DNA"/>
</dbReference>
<sequence>MEDNFEGLISTLQTSPSCDEILCEIRLILEKQNSLLSSAFISQFYRSLLILEHWTWQLFSQPTYEWVQKSNYVELLHTIALFNKNLSFNYEDVEANIKGSLLLPKSTDDINLIFENIEKITDDNDLFIGIVSLWFDNLANILQDNPEFEICPIIIDINLYITRHYIMTDQYKFYLTQLHQLPLSQSIFTAKMLFYIKTCSFYLSSYLFANAQHFIYSPQELILQLGTHYAYIMVIHTYNIGSWSEELLTCIAHLLHLFACCSWWGGAKRLHGRIIFSTESEACEYVDALIRIINYKPIHQSVSIRQSNDQTKLLDTTLFSIINIARHQNFIWFLRSKVSLPETLLSISKICVYDRLCLCIYGILGEILDDRSLKTLKISDSASLFFFEILEQAWRNPSKKYKQIPIMLLLNAFVNLSKIDAIQQKTADTNKVSLLIDMCDQYSIVYDILWALSFNHDIQQQLRSNASFMAKLVYLPKVCDDQQIRKITYGLLWNLDTNHTDRQLSLIDNKENFDIMISYSHKDEIICRRIYEQLVDVGCRVWIDFDQMHGNVMDAMAQAVEQSNTIIICMSEEYRKSNYCRAEANYAFQRGTRIVPILLQEHYHPDGWLLFIVSQFIFVDFTRCEFSQAIEILIKELKAPDISEIRVLSVTSDEEVNEINSFVTMSPEPSPSLVLPKNILDWTQTHVQNWLISNSLLQMSRLFANCDGQSLMYMSEMLENLQLQQVISLLQEDSLRRTSQSLSLVEFTYFRSLLNQQKVCLESGTIPKSSKSKRGKLQIKSFACCQIL</sequence>
<feature type="domain" description="TIR" evidence="1">
    <location>
        <begin position="515"/>
        <end position="633"/>
    </location>
</feature>
<dbReference type="GO" id="GO:0007165">
    <property type="term" value="P:signal transduction"/>
    <property type="evidence" value="ECO:0007669"/>
    <property type="project" value="InterPro"/>
</dbReference>
<evidence type="ECO:0000259" key="1">
    <source>
        <dbReference type="Pfam" id="PF13676"/>
    </source>
</evidence>